<protein>
    <submittedName>
        <fullName evidence="5">IstB domain protein ATP-binding protein</fullName>
    </submittedName>
</protein>
<evidence type="ECO:0000313" key="6">
    <source>
        <dbReference type="Proteomes" id="UP000007809"/>
    </source>
</evidence>
<keyword evidence="3 5" id="KW-0067">ATP-binding</keyword>
<dbReference type="InterPro" id="IPR047661">
    <property type="entry name" value="IstB"/>
</dbReference>
<dbReference type="AlphaFoldDB" id="F4CK78"/>
<dbReference type="SUPFAM" id="SSF52540">
    <property type="entry name" value="P-loop containing nucleoside triphosphate hydrolases"/>
    <property type="match status" value="1"/>
</dbReference>
<reference evidence="5 6" key="1">
    <citation type="journal article" date="2011" name="J. Bacteriol.">
        <title>Genome sequence of the 1,4-dioxane-degrading Pseudonocardia dioxanivorans strain CB1190.</title>
        <authorList>
            <person name="Sales C.M."/>
            <person name="Mahendra S."/>
            <person name="Grostern A."/>
            <person name="Parales R.E."/>
            <person name="Goodwin L.A."/>
            <person name="Woyke T."/>
            <person name="Nolan M."/>
            <person name="Lapidus A."/>
            <person name="Chertkov O."/>
            <person name="Ovchinnikova G."/>
            <person name="Sczyrba A."/>
            <person name="Alvarez-Cohen L."/>
        </authorList>
    </citation>
    <scope>NUCLEOTIDE SEQUENCE [LARGE SCALE GENOMIC DNA]</scope>
    <source>
        <strain evidence="6">ATCC 55486 / DSM 44775 / JCM 13855 / CB1190</strain>
    </source>
</reference>
<dbReference type="GO" id="GO:0006260">
    <property type="term" value="P:DNA replication"/>
    <property type="evidence" value="ECO:0007669"/>
    <property type="project" value="TreeGrafter"/>
</dbReference>
<dbReference type="RefSeq" id="WP_013672243.1">
    <property type="nucleotide sequence ID" value="NC_015312.1"/>
</dbReference>
<dbReference type="EMBL" id="CP002593">
    <property type="protein sequence ID" value="AEA22301.1"/>
    <property type="molecule type" value="Genomic_DNA"/>
</dbReference>
<evidence type="ECO:0000313" key="5">
    <source>
        <dbReference type="EMBL" id="AEA22301.1"/>
    </source>
</evidence>
<gene>
    <name evidence="5" type="ordered locus">Psed_0017</name>
</gene>
<dbReference type="HOGENOM" id="CLU_062999_7_0_11"/>
<dbReference type="eggNOG" id="COG1484">
    <property type="taxonomic scope" value="Bacteria"/>
</dbReference>
<keyword evidence="6" id="KW-1185">Reference proteome</keyword>
<evidence type="ECO:0000259" key="4">
    <source>
        <dbReference type="SMART" id="SM00382"/>
    </source>
</evidence>
<dbReference type="InterPro" id="IPR027417">
    <property type="entry name" value="P-loop_NTPase"/>
</dbReference>
<dbReference type="PANTHER" id="PTHR30050">
    <property type="entry name" value="CHROMOSOMAL REPLICATION INITIATOR PROTEIN DNAA"/>
    <property type="match status" value="1"/>
</dbReference>
<feature type="domain" description="AAA+ ATPase" evidence="4">
    <location>
        <begin position="99"/>
        <end position="233"/>
    </location>
</feature>
<dbReference type="Gene3D" id="3.40.50.300">
    <property type="entry name" value="P-loop containing nucleotide triphosphate hydrolases"/>
    <property type="match status" value="1"/>
</dbReference>
<sequence length="270" mass="29785">MIIDAQLHQALRALKLSGMRETLDARLAQARAGELGHLEFLQVLCHDEIARRETQAITRRIRRAQFESQATLEEFDFAASPKLPAAQIRDLAALRWLAAGESVILYGPVGVGKTHVAQALGRLAIRHGGDVRFTKTSRLLATLAGGHTDRTWDRRLAELVRPAVLICDDFGMRELTPAQADDLYELVCARAAAGRSLVLTSNRSPVDWYPLFPNPVVAESLLDRLINTSHQVFMNGPSYRPKQRPAGAGVSDLRCNWSVAPGVSRGKDHQ</sequence>
<evidence type="ECO:0000256" key="3">
    <source>
        <dbReference type="ARBA" id="ARBA00022840"/>
    </source>
</evidence>
<dbReference type="InterPro" id="IPR028350">
    <property type="entry name" value="DNAC/IstB-like"/>
</dbReference>
<keyword evidence="2" id="KW-0547">Nucleotide-binding</keyword>
<evidence type="ECO:0000256" key="2">
    <source>
        <dbReference type="ARBA" id="ARBA00022741"/>
    </source>
</evidence>
<dbReference type="GO" id="GO:0005524">
    <property type="term" value="F:ATP binding"/>
    <property type="evidence" value="ECO:0007669"/>
    <property type="project" value="UniProtKB-KW"/>
</dbReference>
<dbReference type="KEGG" id="pdx:Psed_0017"/>
<evidence type="ECO:0000256" key="1">
    <source>
        <dbReference type="ARBA" id="ARBA00008059"/>
    </source>
</evidence>
<proteinExistence type="inferred from homology"/>
<dbReference type="NCBIfam" id="NF038214">
    <property type="entry name" value="IS21_help_AAA"/>
    <property type="match status" value="1"/>
</dbReference>
<dbReference type="Pfam" id="PF01695">
    <property type="entry name" value="IstB_IS21"/>
    <property type="match status" value="1"/>
</dbReference>
<dbReference type="PANTHER" id="PTHR30050:SF4">
    <property type="entry name" value="ATP-BINDING PROTEIN RV3427C IN INSERTION SEQUENCE-RELATED"/>
    <property type="match status" value="1"/>
</dbReference>
<organism evidence="5 6">
    <name type="scientific">Pseudonocardia dioxanivorans (strain ATCC 55486 / DSM 44775 / JCM 13855 / CB1190)</name>
    <dbReference type="NCBI Taxonomy" id="675635"/>
    <lineage>
        <taxon>Bacteria</taxon>
        <taxon>Bacillati</taxon>
        <taxon>Actinomycetota</taxon>
        <taxon>Actinomycetes</taxon>
        <taxon>Pseudonocardiales</taxon>
        <taxon>Pseudonocardiaceae</taxon>
        <taxon>Pseudonocardia</taxon>
    </lineage>
</organism>
<dbReference type="InterPro" id="IPR003593">
    <property type="entry name" value="AAA+_ATPase"/>
</dbReference>
<comment type="similarity">
    <text evidence="1">Belongs to the IS21/IS1162 putative ATP-binding protein family.</text>
</comment>
<dbReference type="PIRSF" id="PIRSF003073">
    <property type="entry name" value="DNAC_TnpB_IstB"/>
    <property type="match status" value="1"/>
</dbReference>
<dbReference type="CDD" id="cd00009">
    <property type="entry name" value="AAA"/>
    <property type="match status" value="1"/>
</dbReference>
<accession>F4CK78</accession>
<dbReference type="InterPro" id="IPR002611">
    <property type="entry name" value="IstB_ATP-bd"/>
</dbReference>
<dbReference type="STRING" id="675635.Psed_0017"/>
<name>F4CK78_PSEUX</name>
<dbReference type="SMART" id="SM00382">
    <property type="entry name" value="AAA"/>
    <property type="match status" value="1"/>
</dbReference>
<dbReference type="Proteomes" id="UP000007809">
    <property type="component" value="Chromosome"/>
</dbReference>